<dbReference type="InterPro" id="IPR001387">
    <property type="entry name" value="Cro/C1-type_HTH"/>
</dbReference>
<dbReference type="PANTHER" id="PTHR46558">
    <property type="entry name" value="TRACRIPTIONAL REGULATORY PROTEIN-RELATED-RELATED"/>
    <property type="match status" value="1"/>
</dbReference>
<feature type="transmembrane region" description="Helical" evidence="2">
    <location>
        <begin position="218"/>
        <end position="243"/>
    </location>
</feature>
<dbReference type="Pfam" id="PF01381">
    <property type="entry name" value="HTH_3"/>
    <property type="match status" value="1"/>
</dbReference>
<reference evidence="4 5" key="1">
    <citation type="submission" date="2018-06" db="EMBL/GenBank/DDBJ databases">
        <title>Noncontiguous genome sequence of Ruminococcaceae bacterium ASD2818.</title>
        <authorList>
            <person name="Chaplin A.V."/>
            <person name="Sokolova S.R."/>
            <person name="Kochetkova T.O."/>
            <person name="Goltsov A.Y."/>
            <person name="Trofimov D.Y."/>
            <person name="Efimov B.A."/>
        </authorList>
    </citation>
    <scope>NUCLEOTIDE SEQUENCE [LARGE SCALE GENOMIC DNA]</scope>
    <source>
        <strain evidence="4 5">ASD2818</strain>
    </source>
</reference>
<proteinExistence type="predicted"/>
<keyword evidence="1 4" id="KW-0238">DNA-binding</keyword>
<keyword evidence="2" id="KW-1133">Transmembrane helix</keyword>
<accession>A0A328UIS0</accession>
<evidence type="ECO:0000256" key="2">
    <source>
        <dbReference type="SAM" id="Phobius"/>
    </source>
</evidence>
<dbReference type="Gene3D" id="1.10.260.40">
    <property type="entry name" value="lambda repressor-like DNA-binding domains"/>
    <property type="match status" value="1"/>
</dbReference>
<name>A0A328UIS0_9FIRM</name>
<gene>
    <name evidence="4" type="ORF">DPQ25_06375</name>
</gene>
<keyword evidence="2" id="KW-0812">Transmembrane</keyword>
<keyword evidence="5" id="KW-1185">Reference proteome</keyword>
<dbReference type="SMART" id="SM00530">
    <property type="entry name" value="HTH_XRE"/>
    <property type="match status" value="1"/>
</dbReference>
<comment type="caution">
    <text evidence="4">The sequence shown here is derived from an EMBL/GenBank/DDBJ whole genome shotgun (WGS) entry which is preliminary data.</text>
</comment>
<feature type="transmembrane region" description="Helical" evidence="2">
    <location>
        <begin position="187"/>
        <end position="206"/>
    </location>
</feature>
<feature type="transmembrane region" description="Helical" evidence="2">
    <location>
        <begin position="102"/>
        <end position="125"/>
    </location>
</feature>
<protein>
    <submittedName>
        <fullName evidence="4">DNA-binding protein</fullName>
    </submittedName>
</protein>
<keyword evidence="2" id="KW-0472">Membrane</keyword>
<dbReference type="SUPFAM" id="SSF47413">
    <property type="entry name" value="lambda repressor-like DNA-binding domains"/>
    <property type="match status" value="1"/>
</dbReference>
<dbReference type="RefSeq" id="WP_112332321.1">
    <property type="nucleotide sequence ID" value="NZ_QLYR01000002.1"/>
</dbReference>
<dbReference type="InterPro" id="IPR010982">
    <property type="entry name" value="Lambda_DNA-bd_dom_sf"/>
</dbReference>
<feature type="domain" description="HTH cro/C1-type" evidence="3">
    <location>
        <begin position="10"/>
        <end position="64"/>
    </location>
</feature>
<evidence type="ECO:0000313" key="4">
    <source>
        <dbReference type="EMBL" id="RAQ29904.1"/>
    </source>
</evidence>
<feature type="transmembrane region" description="Helical" evidence="2">
    <location>
        <begin position="131"/>
        <end position="150"/>
    </location>
</feature>
<dbReference type="AlphaFoldDB" id="A0A328UIS0"/>
<dbReference type="GO" id="GO:0003677">
    <property type="term" value="F:DNA binding"/>
    <property type="evidence" value="ECO:0007669"/>
    <property type="project" value="UniProtKB-KW"/>
</dbReference>
<dbReference type="Proteomes" id="UP000249377">
    <property type="component" value="Unassembled WGS sequence"/>
</dbReference>
<dbReference type="CDD" id="cd00093">
    <property type="entry name" value="HTH_XRE"/>
    <property type="match status" value="1"/>
</dbReference>
<sequence length="274" mass="30436">MDENKIGQFILELRKEQKITQRDLAAQLHITDKAVSKWERGLSCPDISLLTSLADILGVTTSELLNGQRSNMPSNDIEQSVDHALVYAEKTANRRATSCRNILAIAFSLLLLVGMVVCLICDIAISGKFTWSLYPISSILFAWVVMVPFVKCGRKGLLGSLVALSIFIIPFLYVIDKIIGKASIMPVGTAVSLFSVFYLWCIYGIFNKLNSRKFLAFGLSLLLIIPLCLAINITIAKLFSIPILDIWDILSFGIVMIISVSLLVTDYIRNNKRS</sequence>
<evidence type="ECO:0000313" key="5">
    <source>
        <dbReference type="Proteomes" id="UP000249377"/>
    </source>
</evidence>
<organism evidence="4 5">
    <name type="scientific">Hydrogeniiclostridium mannosilyticum</name>
    <dbReference type="NCBI Taxonomy" id="2764322"/>
    <lineage>
        <taxon>Bacteria</taxon>
        <taxon>Bacillati</taxon>
        <taxon>Bacillota</taxon>
        <taxon>Clostridia</taxon>
        <taxon>Eubacteriales</taxon>
        <taxon>Acutalibacteraceae</taxon>
        <taxon>Hydrogeniiclostridium</taxon>
    </lineage>
</organism>
<dbReference type="PROSITE" id="PS50943">
    <property type="entry name" value="HTH_CROC1"/>
    <property type="match status" value="1"/>
</dbReference>
<feature type="transmembrane region" description="Helical" evidence="2">
    <location>
        <begin position="157"/>
        <end position="175"/>
    </location>
</feature>
<dbReference type="EMBL" id="QLYR01000002">
    <property type="protein sequence ID" value="RAQ29904.1"/>
    <property type="molecule type" value="Genomic_DNA"/>
</dbReference>
<evidence type="ECO:0000259" key="3">
    <source>
        <dbReference type="PROSITE" id="PS50943"/>
    </source>
</evidence>
<evidence type="ECO:0000256" key="1">
    <source>
        <dbReference type="ARBA" id="ARBA00023125"/>
    </source>
</evidence>
<feature type="transmembrane region" description="Helical" evidence="2">
    <location>
        <begin position="249"/>
        <end position="268"/>
    </location>
</feature>
<dbReference type="PANTHER" id="PTHR46558:SF4">
    <property type="entry name" value="DNA-BIDING PHAGE PROTEIN"/>
    <property type="match status" value="1"/>
</dbReference>